<reference evidence="3" key="1">
    <citation type="journal article" date="2014" name="Nat. Commun.">
        <title>Genomic adaptations of the halophilic Dead Sea filamentous fungus Eurotium rubrum.</title>
        <authorList>
            <person name="Kis-Papo T."/>
            <person name="Weig A.R."/>
            <person name="Riley R."/>
            <person name="Persoh D."/>
            <person name="Salamov A."/>
            <person name="Sun H."/>
            <person name="Lipzen A."/>
            <person name="Wasser S.P."/>
            <person name="Rambold G."/>
            <person name="Grigoriev I.V."/>
            <person name="Nevo E."/>
        </authorList>
    </citation>
    <scope>NUCLEOTIDE SEQUENCE [LARGE SCALE GENOMIC DNA]</scope>
    <source>
        <strain evidence="3">CBS 135680</strain>
    </source>
</reference>
<dbReference type="AlphaFoldDB" id="A0A017SRF5"/>
<accession>A0A017SRF5</accession>
<dbReference type="EMBL" id="KK088411">
    <property type="protein sequence ID" value="EYE99527.1"/>
    <property type="molecule type" value="Genomic_DNA"/>
</dbReference>
<dbReference type="GeneID" id="63693045"/>
<evidence type="ECO:0000313" key="2">
    <source>
        <dbReference type="EMBL" id="EYE99527.1"/>
    </source>
</evidence>
<dbReference type="OrthoDB" id="10365392at2759"/>
<evidence type="ECO:0000256" key="1">
    <source>
        <dbReference type="SAM" id="Phobius"/>
    </source>
</evidence>
<name>A0A017SRF5_ASPRC</name>
<keyword evidence="1" id="KW-0472">Membrane</keyword>
<protein>
    <submittedName>
        <fullName evidence="2">Uncharacterized protein</fullName>
    </submittedName>
</protein>
<evidence type="ECO:0000313" key="3">
    <source>
        <dbReference type="Proteomes" id="UP000019804"/>
    </source>
</evidence>
<dbReference type="HOGENOM" id="CLU_1844689_0_0_1"/>
<keyword evidence="1" id="KW-1133">Transmembrane helix</keyword>
<organism evidence="2 3">
    <name type="scientific">Aspergillus ruber (strain CBS 135680)</name>
    <dbReference type="NCBI Taxonomy" id="1388766"/>
    <lineage>
        <taxon>Eukaryota</taxon>
        <taxon>Fungi</taxon>
        <taxon>Dikarya</taxon>
        <taxon>Ascomycota</taxon>
        <taxon>Pezizomycotina</taxon>
        <taxon>Eurotiomycetes</taxon>
        <taxon>Eurotiomycetidae</taxon>
        <taxon>Eurotiales</taxon>
        <taxon>Aspergillaceae</taxon>
        <taxon>Aspergillus</taxon>
        <taxon>Aspergillus subgen. Aspergillus</taxon>
    </lineage>
</organism>
<gene>
    <name evidence="2" type="ORF">EURHEDRAFT_19559</name>
</gene>
<keyword evidence="1" id="KW-0812">Transmembrane</keyword>
<proteinExistence type="predicted"/>
<keyword evidence="3" id="KW-1185">Reference proteome</keyword>
<feature type="transmembrane region" description="Helical" evidence="1">
    <location>
        <begin position="98"/>
        <end position="122"/>
    </location>
</feature>
<sequence length="139" mass="16181">MRVKKGSGVYIATMKSHEIIRRLRRIIQGVPRRLLLSVNFFSQFKIPSCCCSMHHLHHLGTHFRFLIRCSCCAPSMNTLRVSQRDKAMSVQEMLFSTYLFAAIRLRCIAFTDLFAMAFLLLYTAEEMVRLTAEGMLWRT</sequence>
<dbReference type="Proteomes" id="UP000019804">
    <property type="component" value="Unassembled WGS sequence"/>
</dbReference>
<dbReference type="RefSeq" id="XP_040643215.1">
    <property type="nucleotide sequence ID" value="XM_040777921.1"/>
</dbReference>